<dbReference type="AlphaFoldDB" id="A0A939H773"/>
<feature type="transmembrane region" description="Helical" evidence="7">
    <location>
        <begin position="193"/>
        <end position="217"/>
    </location>
</feature>
<feature type="transmembrane region" description="Helical" evidence="7">
    <location>
        <begin position="20"/>
        <end position="38"/>
    </location>
</feature>
<organism evidence="9 10">
    <name type="scientific">Proteiniclasticum aestuarii</name>
    <dbReference type="NCBI Taxonomy" id="2817862"/>
    <lineage>
        <taxon>Bacteria</taxon>
        <taxon>Bacillati</taxon>
        <taxon>Bacillota</taxon>
        <taxon>Clostridia</taxon>
        <taxon>Eubacteriales</taxon>
        <taxon>Clostridiaceae</taxon>
        <taxon>Proteiniclasticum</taxon>
    </lineage>
</organism>
<gene>
    <name evidence="9" type="ORF">J3A84_10515</name>
</gene>
<keyword evidence="3" id="KW-1003">Cell membrane</keyword>
<evidence type="ECO:0000259" key="8">
    <source>
        <dbReference type="PROSITE" id="PS50928"/>
    </source>
</evidence>
<evidence type="ECO:0000313" key="10">
    <source>
        <dbReference type="Proteomes" id="UP000664218"/>
    </source>
</evidence>
<comment type="similarity">
    <text evidence="7">Belongs to the binding-protein-dependent transport system permease family.</text>
</comment>
<dbReference type="SUPFAM" id="SSF161098">
    <property type="entry name" value="MetI-like"/>
    <property type="match status" value="1"/>
</dbReference>
<feature type="transmembrane region" description="Helical" evidence="7">
    <location>
        <begin position="145"/>
        <end position="173"/>
    </location>
</feature>
<feature type="transmembrane region" description="Helical" evidence="7">
    <location>
        <begin position="110"/>
        <end position="133"/>
    </location>
</feature>
<feature type="transmembrane region" description="Helical" evidence="7">
    <location>
        <begin position="291"/>
        <end position="311"/>
    </location>
</feature>
<evidence type="ECO:0000256" key="3">
    <source>
        <dbReference type="ARBA" id="ARBA00022475"/>
    </source>
</evidence>
<dbReference type="PANTHER" id="PTHR43163">
    <property type="entry name" value="DIPEPTIDE TRANSPORT SYSTEM PERMEASE PROTEIN DPPB-RELATED"/>
    <property type="match status" value="1"/>
</dbReference>
<evidence type="ECO:0000256" key="5">
    <source>
        <dbReference type="ARBA" id="ARBA00022989"/>
    </source>
</evidence>
<dbReference type="GO" id="GO:0055085">
    <property type="term" value="P:transmembrane transport"/>
    <property type="evidence" value="ECO:0007669"/>
    <property type="project" value="InterPro"/>
</dbReference>
<keyword evidence="6 7" id="KW-0472">Membrane</keyword>
<keyword evidence="4 7" id="KW-0812">Transmembrane</keyword>
<keyword evidence="10" id="KW-1185">Reference proteome</keyword>
<evidence type="ECO:0000256" key="6">
    <source>
        <dbReference type="ARBA" id="ARBA00023136"/>
    </source>
</evidence>
<comment type="caution">
    <text evidence="9">The sequence shown here is derived from an EMBL/GenBank/DDBJ whole genome shotgun (WGS) entry which is preliminary data.</text>
</comment>
<dbReference type="Proteomes" id="UP000664218">
    <property type="component" value="Unassembled WGS sequence"/>
</dbReference>
<dbReference type="GO" id="GO:0005886">
    <property type="term" value="C:plasma membrane"/>
    <property type="evidence" value="ECO:0007669"/>
    <property type="project" value="UniProtKB-SubCell"/>
</dbReference>
<evidence type="ECO:0000256" key="4">
    <source>
        <dbReference type="ARBA" id="ARBA00022692"/>
    </source>
</evidence>
<dbReference type="InterPro" id="IPR045621">
    <property type="entry name" value="BPD_transp_1_N"/>
</dbReference>
<proteinExistence type="inferred from homology"/>
<dbReference type="InterPro" id="IPR035906">
    <property type="entry name" value="MetI-like_sf"/>
</dbReference>
<sequence>MNRKEKRFPGTGAAFKLLELAVTLLLLSIMVFFMARIAPGDPLLSYHGSAVERMSTSEKEESMERLGLNAPMTVQYQKWVKKAMQGDFGISYKYKLPVTEVIGKVALNSILLGGTGYVLVFFLALPLGAFCALREGKFADRVITRAGVVAGSIPVFLISLLMILLFSVMLGLFPASGSGPLGEASLGSRIPYLVLPVSTLLLSHIWYFGYVARNLYLEEAEKDYMLLHRIKGLSRRRILLRHGTRNIFPAYLTLMINSAPHLLGGSYIIEAVFGFKGLGSLAFESAKYHDYNLLMLIALLTGTAVIALNMAGEELCGLIHPGMSGRRRGYGSKRAV</sequence>
<protein>
    <submittedName>
        <fullName evidence="9">ABC transporter permease</fullName>
    </submittedName>
</protein>
<evidence type="ECO:0000256" key="7">
    <source>
        <dbReference type="RuleBase" id="RU363032"/>
    </source>
</evidence>
<dbReference type="CDD" id="cd06261">
    <property type="entry name" value="TM_PBP2"/>
    <property type="match status" value="1"/>
</dbReference>
<evidence type="ECO:0000256" key="1">
    <source>
        <dbReference type="ARBA" id="ARBA00004651"/>
    </source>
</evidence>
<comment type="subcellular location">
    <subcellularLocation>
        <location evidence="1 7">Cell membrane</location>
        <topology evidence="1 7">Multi-pass membrane protein</topology>
    </subcellularLocation>
</comment>
<keyword evidence="2 7" id="KW-0813">Transport</keyword>
<dbReference type="RefSeq" id="WP_207599981.1">
    <property type="nucleotide sequence ID" value="NZ_JAFNJU010000007.1"/>
</dbReference>
<dbReference type="Gene3D" id="1.10.3720.10">
    <property type="entry name" value="MetI-like"/>
    <property type="match status" value="1"/>
</dbReference>
<evidence type="ECO:0000313" key="9">
    <source>
        <dbReference type="EMBL" id="MBO1265464.1"/>
    </source>
</evidence>
<dbReference type="PROSITE" id="PS50928">
    <property type="entry name" value="ABC_TM1"/>
    <property type="match status" value="1"/>
</dbReference>
<dbReference type="Pfam" id="PF00528">
    <property type="entry name" value="BPD_transp_1"/>
    <property type="match status" value="1"/>
</dbReference>
<reference evidence="9" key="1">
    <citation type="submission" date="2021-03" db="EMBL/GenBank/DDBJ databases">
        <title>Proteiniclasticum marinus sp. nov., isolated from tidal flat sediment.</title>
        <authorList>
            <person name="Namirimu T."/>
            <person name="Yang J.-A."/>
            <person name="Yang S.-H."/>
            <person name="Kim Y.-J."/>
            <person name="Kwon K.K."/>
        </authorList>
    </citation>
    <scope>NUCLEOTIDE SEQUENCE</scope>
    <source>
        <strain evidence="9">SCR006</strain>
    </source>
</reference>
<evidence type="ECO:0000256" key="2">
    <source>
        <dbReference type="ARBA" id="ARBA00022448"/>
    </source>
</evidence>
<dbReference type="Pfam" id="PF19300">
    <property type="entry name" value="BPD_transp_1_N"/>
    <property type="match status" value="1"/>
</dbReference>
<dbReference type="InterPro" id="IPR000515">
    <property type="entry name" value="MetI-like"/>
</dbReference>
<dbReference type="PANTHER" id="PTHR43163:SF9">
    <property type="entry name" value="ABC TRANSPORTER PERMEASE PROTEIN"/>
    <property type="match status" value="1"/>
</dbReference>
<feature type="domain" description="ABC transmembrane type-1" evidence="8">
    <location>
        <begin position="106"/>
        <end position="312"/>
    </location>
</feature>
<keyword evidence="5 7" id="KW-1133">Transmembrane helix</keyword>
<accession>A0A939H773</accession>
<dbReference type="EMBL" id="JAFNJU010000007">
    <property type="protein sequence ID" value="MBO1265464.1"/>
    <property type="molecule type" value="Genomic_DNA"/>
</dbReference>
<name>A0A939H773_9CLOT</name>